<evidence type="ECO:0000313" key="1">
    <source>
        <dbReference type="EMBL" id="KKN09217.1"/>
    </source>
</evidence>
<proteinExistence type="predicted"/>
<protein>
    <submittedName>
        <fullName evidence="1">Uncharacterized protein</fullName>
    </submittedName>
</protein>
<organism evidence="1">
    <name type="scientific">marine sediment metagenome</name>
    <dbReference type="NCBI Taxonomy" id="412755"/>
    <lineage>
        <taxon>unclassified sequences</taxon>
        <taxon>metagenomes</taxon>
        <taxon>ecological metagenomes</taxon>
    </lineage>
</organism>
<accession>A0A0F9NBA2</accession>
<sequence>MDWLIRIARKLLNGGEKMSVMQYLQTEIKPDITRLQEGHEHLTEMVAERSTRIELDTQLDRIHKRIDTKQDK</sequence>
<name>A0A0F9NBA2_9ZZZZ</name>
<dbReference type="EMBL" id="LAZR01004373">
    <property type="protein sequence ID" value="KKN09217.1"/>
    <property type="molecule type" value="Genomic_DNA"/>
</dbReference>
<reference evidence="1" key="1">
    <citation type="journal article" date="2015" name="Nature">
        <title>Complex archaea that bridge the gap between prokaryotes and eukaryotes.</title>
        <authorList>
            <person name="Spang A."/>
            <person name="Saw J.H."/>
            <person name="Jorgensen S.L."/>
            <person name="Zaremba-Niedzwiedzka K."/>
            <person name="Martijn J."/>
            <person name="Lind A.E."/>
            <person name="van Eijk R."/>
            <person name="Schleper C."/>
            <person name="Guy L."/>
            <person name="Ettema T.J."/>
        </authorList>
    </citation>
    <scope>NUCLEOTIDE SEQUENCE</scope>
</reference>
<dbReference type="AlphaFoldDB" id="A0A0F9NBA2"/>
<gene>
    <name evidence="1" type="ORF">LCGC14_1048850</name>
</gene>
<comment type="caution">
    <text evidence="1">The sequence shown here is derived from an EMBL/GenBank/DDBJ whole genome shotgun (WGS) entry which is preliminary data.</text>
</comment>